<name>A0AAW0E620_9AGAR</name>
<feature type="transmembrane region" description="Helical" evidence="1">
    <location>
        <begin position="33"/>
        <end position="55"/>
    </location>
</feature>
<organism evidence="2 3">
    <name type="scientific">Favolaschia claudopus</name>
    <dbReference type="NCBI Taxonomy" id="2862362"/>
    <lineage>
        <taxon>Eukaryota</taxon>
        <taxon>Fungi</taxon>
        <taxon>Dikarya</taxon>
        <taxon>Basidiomycota</taxon>
        <taxon>Agaricomycotina</taxon>
        <taxon>Agaricomycetes</taxon>
        <taxon>Agaricomycetidae</taxon>
        <taxon>Agaricales</taxon>
        <taxon>Marasmiineae</taxon>
        <taxon>Mycenaceae</taxon>
        <taxon>Favolaschia</taxon>
    </lineage>
</organism>
<comment type="caution">
    <text evidence="2">The sequence shown here is derived from an EMBL/GenBank/DDBJ whole genome shotgun (WGS) entry which is preliminary data.</text>
</comment>
<proteinExistence type="predicted"/>
<dbReference type="AlphaFoldDB" id="A0AAW0E620"/>
<keyword evidence="3" id="KW-1185">Reference proteome</keyword>
<gene>
    <name evidence="2" type="ORF">R3P38DRAFT_1193154</name>
</gene>
<evidence type="ECO:0000313" key="2">
    <source>
        <dbReference type="EMBL" id="KAK7058075.1"/>
    </source>
</evidence>
<keyword evidence="1" id="KW-0812">Transmembrane</keyword>
<dbReference type="EMBL" id="JAWWNJ010000004">
    <property type="protein sequence ID" value="KAK7058075.1"/>
    <property type="molecule type" value="Genomic_DNA"/>
</dbReference>
<keyword evidence="1" id="KW-1133">Transmembrane helix</keyword>
<evidence type="ECO:0000313" key="3">
    <source>
        <dbReference type="Proteomes" id="UP001362999"/>
    </source>
</evidence>
<protein>
    <submittedName>
        <fullName evidence="2">Uncharacterized protein</fullName>
    </submittedName>
</protein>
<accession>A0AAW0E620</accession>
<evidence type="ECO:0000256" key="1">
    <source>
        <dbReference type="SAM" id="Phobius"/>
    </source>
</evidence>
<keyword evidence="1" id="KW-0472">Membrane</keyword>
<sequence length="273" mass="29330">MPPIVLLNSIRPSTASTQVPRIQSYISKRLKNFTLAPIMLLQPILIALIFGALGFSTNAIAPPKIRADQSPAVALTNAERFALGLPPLPPRRPATPRQVAPRSGSSPLPLITYTCLIALRQTSNNQILGYIRPVTTSGSQLNLQSSAVNALVGTFKIPIGVTSQSGLLVYDTSTGFVLVGRSIIPVIQQIMSPSLNDYVILASLDLAYETSYFESAIWSYDVGSKILTPQWVNPDGAVINLNADVFAGGYIRLTGSLVVPSNVKRVRFECVGL</sequence>
<dbReference type="Proteomes" id="UP001362999">
    <property type="component" value="Unassembled WGS sequence"/>
</dbReference>
<reference evidence="2 3" key="1">
    <citation type="journal article" date="2024" name="J Genomics">
        <title>Draft genome sequencing and assembly of Favolaschia claudopus CIRM-BRFM 2984 isolated from oak limbs.</title>
        <authorList>
            <person name="Navarro D."/>
            <person name="Drula E."/>
            <person name="Chaduli D."/>
            <person name="Cazenave R."/>
            <person name="Ahrendt S."/>
            <person name="Wang J."/>
            <person name="Lipzen A."/>
            <person name="Daum C."/>
            <person name="Barry K."/>
            <person name="Grigoriev I.V."/>
            <person name="Favel A."/>
            <person name="Rosso M.N."/>
            <person name="Martin F."/>
        </authorList>
    </citation>
    <scope>NUCLEOTIDE SEQUENCE [LARGE SCALE GENOMIC DNA]</scope>
    <source>
        <strain evidence="2 3">CIRM-BRFM 2984</strain>
    </source>
</reference>